<comment type="caution">
    <text evidence="1">The sequence shown here is derived from an EMBL/GenBank/DDBJ whole genome shotgun (WGS) entry which is preliminary data.</text>
</comment>
<gene>
    <name evidence="1" type="ORF">SPELUC_LOCUS6855</name>
</gene>
<reference evidence="1" key="1">
    <citation type="submission" date="2021-06" db="EMBL/GenBank/DDBJ databases">
        <authorList>
            <person name="Kallberg Y."/>
            <person name="Tangrot J."/>
            <person name="Rosling A."/>
        </authorList>
    </citation>
    <scope>NUCLEOTIDE SEQUENCE</scope>
    <source>
        <strain evidence="1">28 12/20/2015</strain>
    </source>
</reference>
<organism evidence="1 2">
    <name type="scientific">Cetraspora pellucida</name>
    <dbReference type="NCBI Taxonomy" id="1433469"/>
    <lineage>
        <taxon>Eukaryota</taxon>
        <taxon>Fungi</taxon>
        <taxon>Fungi incertae sedis</taxon>
        <taxon>Mucoromycota</taxon>
        <taxon>Glomeromycotina</taxon>
        <taxon>Glomeromycetes</taxon>
        <taxon>Diversisporales</taxon>
        <taxon>Gigasporaceae</taxon>
        <taxon>Cetraspora</taxon>
    </lineage>
</organism>
<dbReference type="EMBL" id="CAJVPW010008452">
    <property type="protein sequence ID" value="CAG8593863.1"/>
    <property type="molecule type" value="Genomic_DNA"/>
</dbReference>
<evidence type="ECO:0000313" key="2">
    <source>
        <dbReference type="Proteomes" id="UP000789366"/>
    </source>
</evidence>
<keyword evidence="2" id="KW-1185">Reference proteome</keyword>
<proteinExistence type="predicted"/>
<sequence>MDDYLTNNYYLPMGDDCFENEIYNTSNPLNESFTTTTSEISNTTEISDMTSETSNNLDIIDETSNASNSSRSDIWKFFTKEKKGKSVVAKCKRCPSVQYSVVKGATTNLWTHVKRMHSSLLGAPQRTLDFYKPNNDKFSEVTQDDLRAWIMEWIVLEDLSFTIVEGQIKNIIERISKFRVVSADTIKRDIIKKYKEMQTNVQLELQEVSGKFAISLDLWTSSAVKAYMGIIVHFIDRDWHLQQKTLDFIEMEGSHTGINGITSDSASNNDMMVYHLESWAIGENINFSTDNHFRCFAHVVNLAVQVALKQLKDEIDKIRKLIIKSRSSPQRRQKFSEISNLNSINLSPILDVPTRWNSTYMMIQRALSLKVVFEKILLIEEFSDLDDLKLSQSDWKCLENIAVFLKRFAKLSTEMCSSLYPTISAVYPMYNYLMDHCEKRINNQASDKVSNAAKEAWGKLQEYYNKTSESYHYISTILDPCWKLKYFQAWANDKDDQVYYKHAKDL</sequence>
<evidence type="ECO:0000313" key="1">
    <source>
        <dbReference type="EMBL" id="CAG8593863.1"/>
    </source>
</evidence>
<protein>
    <submittedName>
        <fullName evidence="1">14350_t:CDS:1</fullName>
    </submittedName>
</protein>
<dbReference type="Proteomes" id="UP000789366">
    <property type="component" value="Unassembled WGS sequence"/>
</dbReference>
<accession>A0ACA9MJI6</accession>
<name>A0ACA9MJI6_9GLOM</name>